<dbReference type="GO" id="GO:0005886">
    <property type="term" value="C:plasma membrane"/>
    <property type="evidence" value="ECO:0007669"/>
    <property type="project" value="UniProtKB-SubCell"/>
</dbReference>
<evidence type="ECO:0000256" key="2">
    <source>
        <dbReference type="ARBA" id="ARBA00022692"/>
    </source>
</evidence>
<dbReference type="InterPro" id="IPR052528">
    <property type="entry name" value="Sugar_transport-like"/>
</dbReference>
<feature type="transmembrane region" description="Helical" evidence="5">
    <location>
        <begin position="231"/>
        <end position="247"/>
    </location>
</feature>
<keyword evidence="3 5" id="KW-1133">Transmembrane helix</keyword>
<feature type="transmembrane region" description="Helical" evidence="5">
    <location>
        <begin position="380"/>
        <end position="398"/>
    </location>
</feature>
<name>A0A1I0FX30_9BACI</name>
<feature type="transmembrane region" description="Helical" evidence="5">
    <location>
        <begin position="142"/>
        <end position="166"/>
    </location>
</feature>
<dbReference type="Gene3D" id="1.20.1250.20">
    <property type="entry name" value="MFS general substrate transporter like domains"/>
    <property type="match status" value="1"/>
</dbReference>
<dbReference type="PROSITE" id="PS00217">
    <property type="entry name" value="SUGAR_TRANSPORT_2"/>
    <property type="match status" value="1"/>
</dbReference>
<dbReference type="Pfam" id="PF07690">
    <property type="entry name" value="MFS_1"/>
    <property type="match status" value="1"/>
</dbReference>
<dbReference type="PANTHER" id="PTHR23526">
    <property type="entry name" value="INTEGRAL MEMBRANE TRANSPORT PROTEIN-RELATED"/>
    <property type="match status" value="1"/>
</dbReference>
<feature type="transmembrane region" description="Helical" evidence="5">
    <location>
        <begin position="354"/>
        <end position="374"/>
    </location>
</feature>
<evidence type="ECO:0000256" key="4">
    <source>
        <dbReference type="ARBA" id="ARBA00023136"/>
    </source>
</evidence>
<accession>A0A1I0FX30</accession>
<evidence type="ECO:0000256" key="1">
    <source>
        <dbReference type="ARBA" id="ARBA00004651"/>
    </source>
</evidence>
<protein>
    <submittedName>
        <fullName evidence="6">MFS transporter, YQGE family, putative transporter</fullName>
    </submittedName>
</protein>
<dbReference type="EMBL" id="FOHJ01000006">
    <property type="protein sequence ID" value="SET62987.1"/>
    <property type="molecule type" value="Genomic_DNA"/>
</dbReference>
<dbReference type="InterPro" id="IPR011701">
    <property type="entry name" value="MFS"/>
</dbReference>
<dbReference type="InterPro" id="IPR036259">
    <property type="entry name" value="MFS_trans_sf"/>
</dbReference>
<dbReference type="AlphaFoldDB" id="A0A1I0FX30"/>
<keyword evidence="4 5" id="KW-0472">Membrane</keyword>
<dbReference type="OrthoDB" id="2086294at2"/>
<feature type="transmembrane region" description="Helical" evidence="5">
    <location>
        <begin position="285"/>
        <end position="303"/>
    </location>
</feature>
<dbReference type="SUPFAM" id="SSF103473">
    <property type="entry name" value="MFS general substrate transporter"/>
    <property type="match status" value="1"/>
</dbReference>
<sequence>MSEKIKAIVGHVDINRDLILLLAIGGLYSISIFLSNTFVNIFLWKQAGDYGTIAFYNLAVYIMQPITFILAGRWAKKVDRVIVLRLGVTFLSLFFLTVLMMGDYAEKYNVILGGILGIGYGFYWLAFHVLTFEITEPETRDFFNGFFGLLQSFGGMIGPISAGYIISKMEANTGYTTIFTISLVLFIIAVVCSFFLNRRSADGEYNFRIILKERKRNRNWRRVLQANYSQGLREGIFLFVISIWVFLITDSEFALGTFNLIFSGFSFFVYYLATRLIKPNIRKTSILIGGFILYTSIYLIIFFKSYTILLIYAAIIGIAYPIIYVPYFSISYDVIGTSWMAKEKRIEYIVVRELFLNSGRVSSIILFLVVTYLFDAEKSIPYLLAVVGIGHLLISYFFRDIYLPKKKLDEENIEKENEPLINKEVAEEENR</sequence>
<gene>
    <name evidence="6" type="ORF">SAMN05421676_106126</name>
</gene>
<dbReference type="Proteomes" id="UP000199095">
    <property type="component" value="Unassembled WGS sequence"/>
</dbReference>
<comment type="subcellular location">
    <subcellularLocation>
        <location evidence="1">Cell membrane</location>
        <topology evidence="1">Multi-pass membrane protein</topology>
    </subcellularLocation>
</comment>
<evidence type="ECO:0000256" key="5">
    <source>
        <dbReference type="SAM" id="Phobius"/>
    </source>
</evidence>
<dbReference type="RefSeq" id="WP_093135057.1">
    <property type="nucleotide sequence ID" value="NZ_FOHJ01000006.1"/>
</dbReference>
<keyword evidence="2 5" id="KW-0812">Transmembrane</keyword>
<dbReference type="STRING" id="237682.SAMN05421676_106126"/>
<proteinExistence type="predicted"/>
<evidence type="ECO:0000313" key="7">
    <source>
        <dbReference type="Proteomes" id="UP000199095"/>
    </source>
</evidence>
<organism evidence="6 7">
    <name type="scientific">Salinibacillus kushneri</name>
    <dbReference type="NCBI Taxonomy" id="237682"/>
    <lineage>
        <taxon>Bacteria</taxon>
        <taxon>Bacillati</taxon>
        <taxon>Bacillota</taxon>
        <taxon>Bacilli</taxon>
        <taxon>Bacillales</taxon>
        <taxon>Bacillaceae</taxon>
        <taxon>Salinibacillus</taxon>
    </lineage>
</organism>
<feature type="transmembrane region" description="Helical" evidence="5">
    <location>
        <begin position="309"/>
        <end position="334"/>
    </location>
</feature>
<dbReference type="PANTHER" id="PTHR23526:SF2">
    <property type="entry name" value="MAJOR FACILITATOR SUPERFAMILY (MFS) PROFILE DOMAIN-CONTAINING PROTEIN"/>
    <property type="match status" value="1"/>
</dbReference>
<reference evidence="7" key="1">
    <citation type="submission" date="2016-10" db="EMBL/GenBank/DDBJ databases">
        <authorList>
            <person name="Varghese N."/>
            <person name="Submissions S."/>
        </authorList>
    </citation>
    <scope>NUCLEOTIDE SEQUENCE [LARGE SCALE GENOMIC DNA]</scope>
    <source>
        <strain evidence="7">CGMCC 1.3566</strain>
    </source>
</reference>
<evidence type="ECO:0000256" key="3">
    <source>
        <dbReference type="ARBA" id="ARBA00022989"/>
    </source>
</evidence>
<feature type="transmembrane region" description="Helical" evidence="5">
    <location>
        <begin position="108"/>
        <end position="130"/>
    </location>
</feature>
<dbReference type="InterPro" id="IPR005829">
    <property type="entry name" value="Sugar_transporter_CS"/>
</dbReference>
<feature type="transmembrane region" description="Helical" evidence="5">
    <location>
        <begin position="82"/>
        <end position="102"/>
    </location>
</feature>
<evidence type="ECO:0000313" key="6">
    <source>
        <dbReference type="EMBL" id="SET62987.1"/>
    </source>
</evidence>
<feature type="transmembrane region" description="Helical" evidence="5">
    <location>
        <begin position="253"/>
        <end position="273"/>
    </location>
</feature>
<feature type="transmembrane region" description="Helical" evidence="5">
    <location>
        <begin position="50"/>
        <end position="70"/>
    </location>
</feature>
<feature type="transmembrane region" description="Helical" evidence="5">
    <location>
        <begin position="20"/>
        <end position="44"/>
    </location>
</feature>
<feature type="transmembrane region" description="Helical" evidence="5">
    <location>
        <begin position="178"/>
        <end position="196"/>
    </location>
</feature>
<dbReference type="GO" id="GO:0022857">
    <property type="term" value="F:transmembrane transporter activity"/>
    <property type="evidence" value="ECO:0007669"/>
    <property type="project" value="InterPro"/>
</dbReference>
<keyword evidence="7" id="KW-1185">Reference proteome</keyword>